<comment type="caution">
    <text evidence="2">The sequence shown here is derived from an EMBL/GenBank/DDBJ whole genome shotgun (WGS) entry which is preliminary data.</text>
</comment>
<gene>
    <name evidence="2" type="ORF">HDG69_003259</name>
</gene>
<dbReference type="EMBL" id="JABEZU010000004">
    <property type="protein sequence ID" value="NOV98664.1"/>
    <property type="molecule type" value="Genomic_DNA"/>
</dbReference>
<dbReference type="InterPro" id="IPR008207">
    <property type="entry name" value="Sig_transdc_His_kin_Hpt_dom"/>
</dbReference>
<dbReference type="Pfam" id="PF01627">
    <property type="entry name" value="Hpt"/>
    <property type="match status" value="1"/>
</dbReference>
<dbReference type="Gene3D" id="1.20.120.160">
    <property type="entry name" value="HPT domain"/>
    <property type="match status" value="1"/>
</dbReference>
<evidence type="ECO:0000313" key="2">
    <source>
        <dbReference type="EMBL" id="NOV98664.1"/>
    </source>
</evidence>
<evidence type="ECO:0000259" key="1">
    <source>
        <dbReference type="Pfam" id="PF01627"/>
    </source>
</evidence>
<protein>
    <submittedName>
        <fullName evidence="2">HPt (Histidine-containing phosphotransfer) domain-containing protein</fullName>
    </submittedName>
</protein>
<feature type="domain" description="HPt" evidence="1">
    <location>
        <begin position="33"/>
        <end position="111"/>
    </location>
</feature>
<dbReference type="SUPFAM" id="SSF47226">
    <property type="entry name" value="Histidine-containing phosphotransfer domain, HPT domain"/>
    <property type="match status" value="1"/>
</dbReference>
<organism evidence="2 3">
    <name type="scientific">Isoptericola halotolerans</name>
    <dbReference type="NCBI Taxonomy" id="300560"/>
    <lineage>
        <taxon>Bacteria</taxon>
        <taxon>Bacillati</taxon>
        <taxon>Actinomycetota</taxon>
        <taxon>Actinomycetes</taxon>
        <taxon>Micrococcales</taxon>
        <taxon>Promicromonosporaceae</taxon>
        <taxon>Isoptericola</taxon>
    </lineage>
</organism>
<dbReference type="RefSeq" id="WP_171784865.1">
    <property type="nucleotide sequence ID" value="NZ_BAAAML010000003.1"/>
</dbReference>
<sequence length="130" mass="14101">MIGPEPVAAVARAWQGLVDELEGDESAVDRFASIWLELLPRRLTSCRNALARGDREAARVRLLTLHSSAVMLGLDDFAQAAWRCQAALDEGRGDDDVASARSLARDVMDEAQTAAALVRAALGQGRWSKR</sequence>
<keyword evidence="3" id="KW-1185">Reference proteome</keyword>
<proteinExistence type="predicted"/>
<name>A0ABX2A7P4_9MICO</name>
<accession>A0ABX2A7P4</accession>
<reference evidence="2 3" key="1">
    <citation type="submission" date="2020-05" db="EMBL/GenBank/DDBJ databases">
        <title>Genomic Encyclopedia of Type Strains, Phase III (KMG-III): the genomes of soil and plant-associated and newly described type strains.</title>
        <authorList>
            <person name="Whitman W."/>
        </authorList>
    </citation>
    <scope>NUCLEOTIDE SEQUENCE [LARGE SCALE GENOMIC DNA]</scope>
    <source>
        <strain evidence="2 3">KCTC 19046</strain>
    </source>
</reference>
<dbReference type="InterPro" id="IPR036641">
    <property type="entry name" value="HPT_dom_sf"/>
</dbReference>
<evidence type="ECO:0000313" key="3">
    <source>
        <dbReference type="Proteomes" id="UP000757540"/>
    </source>
</evidence>
<dbReference type="Proteomes" id="UP000757540">
    <property type="component" value="Unassembled WGS sequence"/>
</dbReference>